<gene>
    <name evidence="3" type="ORF">GXY80_10665</name>
</gene>
<keyword evidence="2" id="KW-0472">Membrane</keyword>
<keyword evidence="1" id="KW-0175">Coiled coil</keyword>
<evidence type="ECO:0000313" key="4">
    <source>
        <dbReference type="Proteomes" id="UP000777265"/>
    </source>
</evidence>
<dbReference type="Proteomes" id="UP000777265">
    <property type="component" value="Unassembled WGS sequence"/>
</dbReference>
<evidence type="ECO:0000256" key="1">
    <source>
        <dbReference type="SAM" id="Coils"/>
    </source>
</evidence>
<organism evidence="3 4">
    <name type="scientific">Syntrophorhabdus aromaticivorans</name>
    <dbReference type="NCBI Taxonomy" id="328301"/>
    <lineage>
        <taxon>Bacteria</taxon>
        <taxon>Pseudomonadati</taxon>
        <taxon>Thermodesulfobacteriota</taxon>
        <taxon>Syntrophorhabdia</taxon>
        <taxon>Syntrophorhabdales</taxon>
        <taxon>Syntrophorhabdaceae</taxon>
        <taxon>Syntrophorhabdus</taxon>
    </lineage>
</organism>
<accession>A0A351U1H8</accession>
<dbReference type="EMBL" id="JAAYEE010000182">
    <property type="protein sequence ID" value="NLW35926.1"/>
    <property type="molecule type" value="Genomic_DNA"/>
</dbReference>
<reference evidence="3" key="1">
    <citation type="journal article" date="2020" name="Biotechnol. Biofuels">
        <title>New insights from the biogas microbiome by comprehensive genome-resolved metagenomics of nearly 1600 species originating from multiple anaerobic digesters.</title>
        <authorList>
            <person name="Campanaro S."/>
            <person name="Treu L."/>
            <person name="Rodriguez-R L.M."/>
            <person name="Kovalovszki A."/>
            <person name="Ziels R.M."/>
            <person name="Maus I."/>
            <person name="Zhu X."/>
            <person name="Kougias P.G."/>
            <person name="Basile A."/>
            <person name="Luo G."/>
            <person name="Schluter A."/>
            <person name="Konstantinidis K.T."/>
            <person name="Angelidaki I."/>
        </authorList>
    </citation>
    <scope>NUCLEOTIDE SEQUENCE</scope>
    <source>
        <strain evidence="3">AS06rmzACSIP_7</strain>
    </source>
</reference>
<feature type="coiled-coil region" evidence="1">
    <location>
        <begin position="101"/>
        <end position="135"/>
    </location>
</feature>
<evidence type="ECO:0000313" key="3">
    <source>
        <dbReference type="EMBL" id="NLW35926.1"/>
    </source>
</evidence>
<name>A0A351U1H8_9BACT</name>
<keyword evidence="2" id="KW-0812">Transmembrane</keyword>
<protein>
    <submittedName>
        <fullName evidence="3">Uncharacterized protein</fullName>
    </submittedName>
</protein>
<evidence type="ECO:0000256" key="2">
    <source>
        <dbReference type="SAM" id="Phobius"/>
    </source>
</evidence>
<comment type="caution">
    <text evidence="3">The sequence shown here is derived from an EMBL/GenBank/DDBJ whole genome shotgun (WGS) entry which is preliminary data.</text>
</comment>
<dbReference type="Gene3D" id="1.20.5.1700">
    <property type="match status" value="1"/>
</dbReference>
<keyword evidence="2" id="KW-1133">Transmembrane helix</keyword>
<dbReference type="AlphaFoldDB" id="A0A351U1H8"/>
<feature type="transmembrane region" description="Helical" evidence="2">
    <location>
        <begin position="43"/>
        <end position="64"/>
    </location>
</feature>
<proteinExistence type="predicted"/>
<sequence>MQLVEKNSKPAVSVEELLTLMQTKKQESEPKAVGQVRTVLWNLPFGAIILGALIVALGIMISVVKSDTSVLKNDMAELKSLRTQVAVMEPRQQPTTIEAMVEEARRDREILKGELTQLRAELDSLKSERKKGSDKKG</sequence>
<reference evidence="3" key="2">
    <citation type="submission" date="2020-01" db="EMBL/GenBank/DDBJ databases">
        <authorList>
            <person name="Campanaro S."/>
        </authorList>
    </citation>
    <scope>NUCLEOTIDE SEQUENCE</scope>
    <source>
        <strain evidence="3">AS06rmzACSIP_7</strain>
    </source>
</reference>